<keyword evidence="10" id="KW-1133">Transmembrane helix</keyword>
<keyword evidence="13" id="KW-0325">Glycoprotein</keyword>
<evidence type="ECO:0000256" key="9">
    <source>
        <dbReference type="ARBA" id="ARBA00022840"/>
    </source>
</evidence>
<evidence type="ECO:0000256" key="13">
    <source>
        <dbReference type="ARBA" id="ARBA00023180"/>
    </source>
</evidence>
<dbReference type="FunFam" id="2.90.10.10:FF:000029">
    <property type="entry name" value="G-type lectin S-receptor-like serine/threonine-protein kinase"/>
    <property type="match status" value="1"/>
</dbReference>
<evidence type="ECO:0000313" key="23">
    <source>
        <dbReference type="Proteomes" id="UP001324115"/>
    </source>
</evidence>
<dbReference type="GO" id="GO:0005524">
    <property type="term" value="F:ATP binding"/>
    <property type="evidence" value="ECO:0007669"/>
    <property type="project" value="UniProtKB-KW"/>
</dbReference>
<dbReference type="GO" id="GO:0004674">
    <property type="term" value="F:protein serine/threonine kinase activity"/>
    <property type="evidence" value="ECO:0007669"/>
    <property type="project" value="UniProtKB-KW"/>
</dbReference>
<dbReference type="InterPro" id="IPR008271">
    <property type="entry name" value="Ser/Thr_kinase_AS"/>
</dbReference>
<feature type="domain" description="Bulb-type lectin" evidence="20">
    <location>
        <begin position="26"/>
        <end position="151"/>
    </location>
</feature>
<dbReference type="Pfam" id="PF08276">
    <property type="entry name" value="PAN_2"/>
    <property type="match status" value="1"/>
</dbReference>
<name>A0AAN7FY38_QUERU</name>
<evidence type="ECO:0000256" key="14">
    <source>
        <dbReference type="ARBA" id="ARBA00047899"/>
    </source>
</evidence>
<keyword evidence="2" id="KW-1003">Cell membrane</keyword>
<evidence type="ECO:0000259" key="19">
    <source>
        <dbReference type="PROSITE" id="PS50011"/>
    </source>
</evidence>
<keyword evidence="12" id="KW-1015">Disulfide bond</keyword>
<dbReference type="Gene3D" id="1.10.510.10">
    <property type="entry name" value="Transferase(Phosphotransferase) domain 1"/>
    <property type="match status" value="1"/>
</dbReference>
<evidence type="ECO:0000256" key="11">
    <source>
        <dbReference type="ARBA" id="ARBA00023136"/>
    </source>
</evidence>
<dbReference type="Gene3D" id="2.90.10.10">
    <property type="entry name" value="Bulb-type lectin domain"/>
    <property type="match status" value="1"/>
</dbReference>
<dbReference type="PROSITE" id="PS50927">
    <property type="entry name" value="BULB_LECTIN"/>
    <property type="match status" value="1"/>
</dbReference>
<dbReference type="Pfam" id="PF07714">
    <property type="entry name" value="PK_Tyr_Ser-Thr"/>
    <property type="match status" value="1"/>
</dbReference>
<dbReference type="InterPro" id="IPR021820">
    <property type="entry name" value="S-locus_recpt_kinase_C"/>
</dbReference>
<dbReference type="SMART" id="SM00473">
    <property type="entry name" value="PAN_AP"/>
    <property type="match status" value="1"/>
</dbReference>
<comment type="caution">
    <text evidence="22">The sequence shown here is derived from an EMBL/GenBank/DDBJ whole genome shotgun (WGS) entry which is preliminary data.</text>
</comment>
<dbReference type="PROSITE" id="PS01186">
    <property type="entry name" value="EGF_2"/>
    <property type="match status" value="1"/>
</dbReference>
<feature type="domain" description="Apple" evidence="21">
    <location>
        <begin position="338"/>
        <end position="419"/>
    </location>
</feature>
<evidence type="ECO:0000256" key="16">
    <source>
        <dbReference type="PIRNR" id="PIRNR000641"/>
    </source>
</evidence>
<reference evidence="22 23" key="1">
    <citation type="journal article" date="2023" name="G3 (Bethesda)">
        <title>A haplotype-resolved chromosome-scale genome for Quercus rubra L. provides insights into the genetics of adaptive traits for red oak species.</title>
        <authorList>
            <person name="Kapoor B."/>
            <person name="Jenkins J."/>
            <person name="Schmutz J."/>
            <person name="Zhebentyayeva T."/>
            <person name="Kuelheim C."/>
            <person name="Coggeshall M."/>
            <person name="Heim C."/>
            <person name="Lasky J.R."/>
            <person name="Leites L."/>
            <person name="Islam-Faridi N."/>
            <person name="Romero-Severson J."/>
            <person name="DeLeo V.L."/>
            <person name="Lucas S.M."/>
            <person name="Lazic D."/>
            <person name="Gailing O."/>
            <person name="Carlson J."/>
            <person name="Staton M."/>
        </authorList>
    </citation>
    <scope>NUCLEOTIDE SEQUENCE [LARGE SCALE GENOMIC DNA]</scope>
    <source>
        <strain evidence="22">Pseudo-F2</strain>
    </source>
</reference>
<dbReference type="Pfam" id="PF00954">
    <property type="entry name" value="S_locus_glycop"/>
    <property type="match status" value="1"/>
</dbReference>
<dbReference type="CDD" id="cd00028">
    <property type="entry name" value="B_lectin"/>
    <property type="match status" value="1"/>
</dbReference>
<evidence type="ECO:0000256" key="7">
    <source>
        <dbReference type="ARBA" id="ARBA00022741"/>
    </source>
</evidence>
<evidence type="ECO:0000256" key="1">
    <source>
        <dbReference type="ARBA" id="ARBA00004251"/>
    </source>
</evidence>
<keyword evidence="6 18" id="KW-0732">Signal</keyword>
<dbReference type="CDD" id="cd14066">
    <property type="entry name" value="STKc_IRAK"/>
    <property type="match status" value="1"/>
</dbReference>
<evidence type="ECO:0000259" key="21">
    <source>
        <dbReference type="PROSITE" id="PS50948"/>
    </source>
</evidence>
<dbReference type="PANTHER" id="PTHR27002:SF1095">
    <property type="entry name" value="G-TYPE LECTIN S-RECEPTOR-LIKE SERINE_THREONINE-PROTEIN KINASE RKS1"/>
    <property type="match status" value="1"/>
</dbReference>
<evidence type="ECO:0000256" key="5">
    <source>
        <dbReference type="ARBA" id="ARBA00022692"/>
    </source>
</evidence>
<dbReference type="SMART" id="SM00220">
    <property type="entry name" value="S_TKc"/>
    <property type="match status" value="1"/>
</dbReference>
<comment type="subcellular location">
    <subcellularLocation>
        <location evidence="1">Cell membrane</location>
        <topology evidence="1">Single-pass type I membrane protein</topology>
    </subcellularLocation>
</comment>
<dbReference type="SMART" id="SM00108">
    <property type="entry name" value="B_lectin"/>
    <property type="match status" value="1"/>
</dbReference>
<dbReference type="InterPro" id="IPR000858">
    <property type="entry name" value="S_locus_glycoprot_dom"/>
</dbReference>
<evidence type="ECO:0000256" key="15">
    <source>
        <dbReference type="ARBA" id="ARBA00048679"/>
    </source>
</evidence>
<dbReference type="PROSITE" id="PS50011">
    <property type="entry name" value="PROTEIN_KINASE_DOM"/>
    <property type="match status" value="1"/>
</dbReference>
<feature type="region of interest" description="Disordered" evidence="17">
    <location>
        <begin position="722"/>
        <end position="741"/>
    </location>
</feature>
<feature type="domain" description="Protein kinase" evidence="19">
    <location>
        <begin position="428"/>
        <end position="713"/>
    </location>
</feature>
<keyword evidence="5" id="KW-0812">Transmembrane</keyword>
<gene>
    <name evidence="22" type="ORF">RGQ29_015415</name>
</gene>
<dbReference type="PROSITE" id="PS00108">
    <property type="entry name" value="PROTEIN_KINASE_ST"/>
    <property type="match status" value="1"/>
</dbReference>
<comment type="catalytic activity">
    <reaction evidence="15 16">
        <text>L-seryl-[protein] + ATP = O-phospho-L-seryl-[protein] + ADP + H(+)</text>
        <dbReference type="Rhea" id="RHEA:17989"/>
        <dbReference type="Rhea" id="RHEA-COMP:9863"/>
        <dbReference type="Rhea" id="RHEA-COMP:11604"/>
        <dbReference type="ChEBI" id="CHEBI:15378"/>
        <dbReference type="ChEBI" id="CHEBI:29999"/>
        <dbReference type="ChEBI" id="CHEBI:30616"/>
        <dbReference type="ChEBI" id="CHEBI:83421"/>
        <dbReference type="ChEBI" id="CHEBI:456216"/>
        <dbReference type="EC" id="2.7.11.1"/>
    </reaction>
</comment>
<dbReference type="Pfam" id="PF01453">
    <property type="entry name" value="B_lectin"/>
    <property type="match status" value="1"/>
</dbReference>
<keyword evidence="8 16" id="KW-0418">Kinase</keyword>
<sequence length="741" mass="82923">MMNPAKGSWNTLLLLSLLLCPICISLDTITPDQPLKDGQLLLSNQKTFALGFFNPGSSSHRYVGIWYNQITEKTVVWVANRDAPLNDTSGVLSINGKGNFVLHTQNQTTPIWSTNVSFSVSSTNNSVAKLLDIGNLVLVQQDSQHVTWQSFDYPTNTMLPFMKVRLDRRTGLNRFLTSWKSKDDPGIGNYSYQLVPTGYPQACLYMGRTLLWRVGSWTGLRWSGVPEMTSKLFNVSFVNNQDETTIMYSISSNLANPKVVPKTMVDESGIVQRSLWQETRWVEYWSGSLALCDKYLNCDPNSYCDPYNEVIFECKCFPGFEPKSSRDCVREKQGVSMCNNREGFVKLAHMKVPDTSVTYADMSLSMKECEQKCLRNCSCMAYASANESEGGIGCLTWQGDLVDTRTYADVGQDLYIRVDAVVLATDNFSIANKLGQGGFGPVYKGLLQNGMEIAVKRLSKCSGQGIEQFKTEVALIAKLQHRNLVRILGCCIHKEEKMLIYECLPNKSLDSFIFDETKRSCLDWGKRFEIICGIGRGILYLHQDSRLRIIHRDLKASNVLLDNALNPKISDFGMARIVGGDQIVANTNCVVGTYGYMSPEYAMQGLFSIKSDVYSFGVLLLEIITGKKNSTYHHDGPSSNLIGHVWDLWREDNSMKMVDPLLDEAYPANEVSRCIQIGLLCVQEHAIDRPTMSTVVFMLGNETHLPSPKQPAFILKSTYNSTDRSTSSASNEITLSTIDGR</sequence>
<dbReference type="PROSITE" id="PS50948">
    <property type="entry name" value="PAN"/>
    <property type="match status" value="1"/>
</dbReference>
<evidence type="ECO:0000256" key="4">
    <source>
        <dbReference type="ARBA" id="ARBA00022679"/>
    </source>
</evidence>
<dbReference type="InterPro" id="IPR001480">
    <property type="entry name" value="Bulb-type_lectin_dom"/>
</dbReference>
<comment type="catalytic activity">
    <reaction evidence="14 16">
        <text>L-threonyl-[protein] + ATP = O-phospho-L-threonyl-[protein] + ADP + H(+)</text>
        <dbReference type="Rhea" id="RHEA:46608"/>
        <dbReference type="Rhea" id="RHEA-COMP:11060"/>
        <dbReference type="Rhea" id="RHEA-COMP:11605"/>
        <dbReference type="ChEBI" id="CHEBI:15378"/>
        <dbReference type="ChEBI" id="CHEBI:30013"/>
        <dbReference type="ChEBI" id="CHEBI:30616"/>
        <dbReference type="ChEBI" id="CHEBI:61977"/>
        <dbReference type="ChEBI" id="CHEBI:456216"/>
        <dbReference type="EC" id="2.7.11.1"/>
    </reaction>
</comment>
<protein>
    <recommendedName>
        <fullName evidence="16">Receptor-like serine/threonine-protein kinase</fullName>
        <ecNumber evidence="16">2.7.11.1</ecNumber>
    </recommendedName>
</protein>
<evidence type="ECO:0000313" key="22">
    <source>
        <dbReference type="EMBL" id="KAK4597884.1"/>
    </source>
</evidence>
<keyword evidence="7 16" id="KW-0547">Nucleotide-binding</keyword>
<evidence type="ECO:0000256" key="6">
    <source>
        <dbReference type="ARBA" id="ARBA00022729"/>
    </source>
</evidence>
<dbReference type="Pfam" id="PF11883">
    <property type="entry name" value="DUF3403"/>
    <property type="match status" value="1"/>
</dbReference>
<dbReference type="SUPFAM" id="SSF56112">
    <property type="entry name" value="Protein kinase-like (PK-like)"/>
    <property type="match status" value="1"/>
</dbReference>
<dbReference type="InterPro" id="IPR011009">
    <property type="entry name" value="Kinase-like_dom_sf"/>
</dbReference>
<feature type="signal peptide" evidence="18">
    <location>
        <begin position="1"/>
        <end position="25"/>
    </location>
</feature>
<accession>A0AAN7FY38</accession>
<dbReference type="GO" id="GO:0005886">
    <property type="term" value="C:plasma membrane"/>
    <property type="evidence" value="ECO:0007669"/>
    <property type="project" value="UniProtKB-SubCell"/>
</dbReference>
<keyword evidence="3 16" id="KW-0723">Serine/threonine-protein kinase</keyword>
<proteinExistence type="inferred from homology"/>
<dbReference type="EC" id="2.7.11.1" evidence="16"/>
<dbReference type="Gene3D" id="3.30.200.20">
    <property type="entry name" value="Phosphorylase Kinase, domain 1"/>
    <property type="match status" value="1"/>
</dbReference>
<dbReference type="FunFam" id="1.10.510.10:FF:000060">
    <property type="entry name" value="G-type lectin S-receptor-like serine/threonine-protein kinase"/>
    <property type="match status" value="1"/>
</dbReference>
<keyword evidence="11" id="KW-0472">Membrane</keyword>
<keyword evidence="23" id="KW-1185">Reference proteome</keyword>
<dbReference type="InterPro" id="IPR024171">
    <property type="entry name" value="SRK-like_kinase"/>
</dbReference>
<dbReference type="EMBL" id="JAXUIC010000003">
    <property type="protein sequence ID" value="KAK4597884.1"/>
    <property type="molecule type" value="Genomic_DNA"/>
</dbReference>
<evidence type="ECO:0000256" key="12">
    <source>
        <dbReference type="ARBA" id="ARBA00023157"/>
    </source>
</evidence>
<dbReference type="AlphaFoldDB" id="A0AAN7FY38"/>
<evidence type="ECO:0000256" key="18">
    <source>
        <dbReference type="SAM" id="SignalP"/>
    </source>
</evidence>
<evidence type="ECO:0000259" key="20">
    <source>
        <dbReference type="PROSITE" id="PS50927"/>
    </source>
</evidence>
<evidence type="ECO:0000256" key="3">
    <source>
        <dbReference type="ARBA" id="ARBA00022527"/>
    </source>
</evidence>
<keyword evidence="9 16" id="KW-0067">ATP-binding</keyword>
<dbReference type="CDD" id="cd01098">
    <property type="entry name" value="PAN_AP_plant"/>
    <property type="match status" value="1"/>
</dbReference>
<dbReference type="InterPro" id="IPR003609">
    <property type="entry name" value="Pan_app"/>
</dbReference>
<dbReference type="InterPro" id="IPR000742">
    <property type="entry name" value="EGF"/>
</dbReference>
<evidence type="ECO:0000256" key="10">
    <source>
        <dbReference type="ARBA" id="ARBA00022989"/>
    </source>
</evidence>
<dbReference type="InterPro" id="IPR000719">
    <property type="entry name" value="Prot_kinase_dom"/>
</dbReference>
<dbReference type="Proteomes" id="UP001324115">
    <property type="component" value="Unassembled WGS sequence"/>
</dbReference>
<dbReference type="InterPro" id="IPR036426">
    <property type="entry name" value="Bulb-type_lectin_dom_sf"/>
</dbReference>
<evidence type="ECO:0000256" key="8">
    <source>
        <dbReference type="ARBA" id="ARBA00022777"/>
    </source>
</evidence>
<evidence type="ECO:0000256" key="17">
    <source>
        <dbReference type="SAM" id="MobiDB-lite"/>
    </source>
</evidence>
<dbReference type="SUPFAM" id="SSF51110">
    <property type="entry name" value="alpha-D-mannose-specific plant lectins"/>
    <property type="match status" value="1"/>
</dbReference>
<dbReference type="FunFam" id="3.30.200.20:FF:000195">
    <property type="entry name" value="G-type lectin S-receptor-like serine/threonine-protein kinase"/>
    <property type="match status" value="1"/>
</dbReference>
<dbReference type="PIRSF" id="PIRSF000641">
    <property type="entry name" value="SRK"/>
    <property type="match status" value="1"/>
</dbReference>
<organism evidence="22 23">
    <name type="scientific">Quercus rubra</name>
    <name type="common">Northern red oak</name>
    <name type="synonym">Quercus borealis</name>
    <dbReference type="NCBI Taxonomy" id="3512"/>
    <lineage>
        <taxon>Eukaryota</taxon>
        <taxon>Viridiplantae</taxon>
        <taxon>Streptophyta</taxon>
        <taxon>Embryophyta</taxon>
        <taxon>Tracheophyta</taxon>
        <taxon>Spermatophyta</taxon>
        <taxon>Magnoliopsida</taxon>
        <taxon>eudicotyledons</taxon>
        <taxon>Gunneridae</taxon>
        <taxon>Pentapetalae</taxon>
        <taxon>rosids</taxon>
        <taxon>fabids</taxon>
        <taxon>Fagales</taxon>
        <taxon>Fagaceae</taxon>
        <taxon>Quercus</taxon>
    </lineage>
</organism>
<feature type="chain" id="PRO_5043008097" description="Receptor-like serine/threonine-protein kinase" evidence="18">
    <location>
        <begin position="26"/>
        <end position="741"/>
    </location>
</feature>
<evidence type="ECO:0000256" key="2">
    <source>
        <dbReference type="ARBA" id="ARBA00022475"/>
    </source>
</evidence>
<comment type="similarity">
    <text evidence="16">Belongs to the protein kinase superfamily. Ser/Thr protein kinase family.</text>
</comment>
<dbReference type="GO" id="GO:0048544">
    <property type="term" value="P:recognition of pollen"/>
    <property type="evidence" value="ECO:0007669"/>
    <property type="project" value="InterPro"/>
</dbReference>
<keyword evidence="4 16" id="KW-0808">Transferase</keyword>
<dbReference type="InterPro" id="IPR001245">
    <property type="entry name" value="Ser-Thr/Tyr_kinase_cat_dom"/>
</dbReference>
<dbReference type="PANTHER" id="PTHR27002">
    <property type="entry name" value="RECEPTOR-LIKE SERINE/THREONINE-PROTEIN KINASE SD1-8"/>
    <property type="match status" value="1"/>
</dbReference>